<evidence type="ECO:0000256" key="5">
    <source>
        <dbReference type="ARBA" id="ARBA00022840"/>
    </source>
</evidence>
<dbReference type="RefSeq" id="WP_043873472.1">
    <property type="nucleotide sequence ID" value="NZ_CCVW01000001.1"/>
</dbReference>
<dbReference type="Pfam" id="PF18269">
    <property type="entry name" value="T3SS_ATPase_C"/>
    <property type="match status" value="1"/>
</dbReference>
<evidence type="ECO:0000256" key="6">
    <source>
        <dbReference type="ARBA" id="ARBA00022927"/>
    </source>
</evidence>
<gene>
    <name evidence="11" type="primary">fliI_1</name>
    <name evidence="11" type="ORF">BN59_01337</name>
</gene>
<dbReference type="PANTHER" id="PTHR15184:SF9">
    <property type="entry name" value="SPI-1 TYPE 3 SECRETION SYSTEM ATPASE"/>
    <property type="match status" value="1"/>
</dbReference>
<evidence type="ECO:0000256" key="8">
    <source>
        <dbReference type="ARBA" id="ARBA00024382"/>
    </source>
</evidence>
<dbReference type="GO" id="GO:0008564">
    <property type="term" value="F:protein-exporting ATPase activity"/>
    <property type="evidence" value="ECO:0007669"/>
    <property type="project" value="UniProtKB-EC"/>
</dbReference>
<evidence type="ECO:0000313" key="12">
    <source>
        <dbReference type="Proteomes" id="UP000044071"/>
    </source>
</evidence>
<dbReference type="InterPro" id="IPR000194">
    <property type="entry name" value="ATPase_F1/V1/A1_a/bsu_nucl-bd"/>
</dbReference>
<dbReference type="CDD" id="cd01136">
    <property type="entry name" value="ATPase_flagellum-secretory_path_III"/>
    <property type="match status" value="1"/>
</dbReference>
<evidence type="ECO:0000256" key="3">
    <source>
        <dbReference type="ARBA" id="ARBA00022490"/>
    </source>
</evidence>
<keyword evidence="2" id="KW-0813">Transport</keyword>
<name>A0A078KZA0_9GAMM</name>
<feature type="domain" description="AAA+ ATPase" evidence="10">
    <location>
        <begin position="151"/>
        <end position="333"/>
    </location>
</feature>
<dbReference type="InterPro" id="IPR020003">
    <property type="entry name" value="ATPase_a/bsu_AS"/>
</dbReference>
<keyword evidence="5" id="KW-0067">ATP-binding</keyword>
<dbReference type="InterPro" id="IPR050053">
    <property type="entry name" value="ATPase_alpha/beta_chains"/>
</dbReference>
<dbReference type="InterPro" id="IPR005714">
    <property type="entry name" value="ATPase_T3SS_FliI/YscN"/>
</dbReference>
<dbReference type="InterPro" id="IPR003593">
    <property type="entry name" value="AAA+_ATPase"/>
</dbReference>
<organism evidence="11 12">
    <name type="scientific">Legionella massiliensis</name>
    <dbReference type="NCBI Taxonomy" id="1034943"/>
    <lineage>
        <taxon>Bacteria</taxon>
        <taxon>Pseudomonadati</taxon>
        <taxon>Pseudomonadota</taxon>
        <taxon>Gammaproteobacteria</taxon>
        <taxon>Legionellales</taxon>
        <taxon>Legionellaceae</taxon>
        <taxon>Legionella</taxon>
    </lineage>
</organism>
<keyword evidence="4" id="KW-0547">Nucleotide-binding</keyword>
<comment type="catalytic activity">
    <reaction evidence="9">
        <text>ATP + H2O + cellular proteinSide 1 = ADP + phosphate + cellular proteinSide 2.</text>
        <dbReference type="EC" id="7.4.2.8"/>
    </reaction>
</comment>
<dbReference type="EMBL" id="CCSB01000001">
    <property type="protein sequence ID" value="CDZ77058.1"/>
    <property type="molecule type" value="Genomic_DNA"/>
</dbReference>
<evidence type="ECO:0000259" key="10">
    <source>
        <dbReference type="SMART" id="SM00382"/>
    </source>
</evidence>
<dbReference type="EC" id="7.4.2.8" evidence="8"/>
<dbReference type="GO" id="GO:0046933">
    <property type="term" value="F:proton-transporting ATP synthase activity, rotational mechanism"/>
    <property type="evidence" value="ECO:0007669"/>
    <property type="project" value="TreeGrafter"/>
</dbReference>
<comment type="subcellular location">
    <subcellularLocation>
        <location evidence="1">Cytoplasm</location>
    </subcellularLocation>
</comment>
<dbReference type="eggNOG" id="COG1157">
    <property type="taxonomic scope" value="Bacteria"/>
</dbReference>
<dbReference type="SMART" id="SM00382">
    <property type="entry name" value="AAA"/>
    <property type="match status" value="1"/>
</dbReference>
<dbReference type="OrthoDB" id="9148544at2"/>
<reference evidence="11 12" key="1">
    <citation type="submission" date="2014-06" db="EMBL/GenBank/DDBJ databases">
        <authorList>
            <person name="Urmite Genomes Urmite Genomes"/>
        </authorList>
    </citation>
    <scope>NUCLEOTIDE SEQUENCE [LARGE SCALE GENOMIC DNA]</scope>
</reference>
<dbReference type="PANTHER" id="PTHR15184">
    <property type="entry name" value="ATP SYNTHASE"/>
    <property type="match status" value="1"/>
</dbReference>
<dbReference type="PROSITE" id="PS00152">
    <property type="entry name" value="ATPASE_ALPHA_BETA"/>
    <property type="match status" value="1"/>
</dbReference>
<proteinExistence type="predicted"/>
<dbReference type="AlphaFoldDB" id="A0A078KZA0"/>
<dbReference type="STRING" id="1034943.BN59_01337"/>
<dbReference type="SUPFAM" id="SSF52540">
    <property type="entry name" value="P-loop containing nucleoside triphosphate hydrolases"/>
    <property type="match status" value="1"/>
</dbReference>
<evidence type="ECO:0000313" key="11">
    <source>
        <dbReference type="EMBL" id="CDZ77058.1"/>
    </source>
</evidence>
<evidence type="ECO:0000256" key="2">
    <source>
        <dbReference type="ARBA" id="ARBA00022448"/>
    </source>
</evidence>
<evidence type="ECO:0000256" key="7">
    <source>
        <dbReference type="ARBA" id="ARBA00022967"/>
    </source>
</evidence>
<dbReference type="GO" id="GO:0030257">
    <property type="term" value="C:type III protein secretion system complex"/>
    <property type="evidence" value="ECO:0007669"/>
    <property type="project" value="InterPro"/>
</dbReference>
<dbReference type="InterPro" id="IPR040627">
    <property type="entry name" value="T3SS_ATPase_C"/>
</dbReference>
<evidence type="ECO:0000256" key="4">
    <source>
        <dbReference type="ARBA" id="ARBA00022741"/>
    </source>
</evidence>
<dbReference type="Gene3D" id="3.40.50.12240">
    <property type="match status" value="1"/>
</dbReference>
<dbReference type="GO" id="GO:0030254">
    <property type="term" value="P:protein secretion by the type III secretion system"/>
    <property type="evidence" value="ECO:0007669"/>
    <property type="project" value="InterPro"/>
</dbReference>
<evidence type="ECO:0000256" key="1">
    <source>
        <dbReference type="ARBA" id="ARBA00004496"/>
    </source>
</evidence>
<dbReference type="GO" id="GO:0016887">
    <property type="term" value="F:ATP hydrolysis activity"/>
    <property type="evidence" value="ECO:0007669"/>
    <property type="project" value="InterPro"/>
</dbReference>
<dbReference type="GO" id="GO:0005737">
    <property type="term" value="C:cytoplasm"/>
    <property type="evidence" value="ECO:0007669"/>
    <property type="project" value="UniProtKB-SubCell"/>
</dbReference>
<dbReference type="Pfam" id="PF00006">
    <property type="entry name" value="ATP-synt_ab"/>
    <property type="match status" value="1"/>
</dbReference>
<dbReference type="FunFam" id="3.40.50.12240:FF:000002">
    <property type="entry name" value="Flagellum-specific ATP synthase FliI"/>
    <property type="match status" value="1"/>
</dbReference>
<dbReference type="GO" id="GO:0005524">
    <property type="term" value="F:ATP binding"/>
    <property type="evidence" value="ECO:0007669"/>
    <property type="project" value="UniProtKB-KW"/>
</dbReference>
<evidence type="ECO:0000256" key="9">
    <source>
        <dbReference type="ARBA" id="ARBA00034006"/>
    </source>
</evidence>
<keyword evidence="3" id="KW-0963">Cytoplasm</keyword>
<protein>
    <recommendedName>
        <fullName evidence="8">protein-secreting ATPase</fullName>
        <ecNumber evidence="8">7.4.2.8</ecNumber>
    </recommendedName>
</protein>
<dbReference type="InterPro" id="IPR027417">
    <property type="entry name" value="P-loop_NTPase"/>
</dbReference>
<accession>A0A078KZA0</accession>
<dbReference type="NCBIfam" id="TIGR01026">
    <property type="entry name" value="fliI_yscN"/>
    <property type="match status" value="1"/>
</dbReference>
<dbReference type="Proteomes" id="UP000044071">
    <property type="component" value="Unassembled WGS sequence"/>
</dbReference>
<keyword evidence="12" id="KW-1185">Reference proteome</keyword>
<keyword evidence="6" id="KW-0653">Protein transport</keyword>
<sequence>MASWLSALQAVERFGEIEQFLGLKIVANGPPQAFVGELCEILDNQNRLVSQAEVIGFDKARVFLMPFSRANISMGFKVRACGHSLTLPLGNALLGRIVDAFAQPLDTLGAIPSKEQVPLQSTKINPLTRQAIQERLLTGIHAIDCLLPLGKGQRIGLFAGSGVGKSVLLGMISRHIASDINVIALIGERGREVNDFIDSHLDEESLKKSVVVVACSDDSALMRRQAVYTATAIAEYFCRQGKDVMLMMDSITRFAMAQREISLSLGEPPTARGYTPTVFSLLPGIVERAGNFSNQGSITALYTVLVEGDDFNEPIADNLRALLDGHIVLTRELAQRGQYPAIDILQSVSRLGLTLLNEQEQRILQQIIVLLSLYQQHRDMIAVGAYKPGMNLRLDRAVERIEAINQLLSQRMDQSLAMEILLERFTEICNE</sequence>
<keyword evidence="7" id="KW-1278">Translocase</keyword>